<protein>
    <recommendedName>
        <fullName evidence="4">Secreted protein</fullName>
    </recommendedName>
</protein>
<reference evidence="2" key="1">
    <citation type="journal article" date="2019" name="bioRxiv">
        <title>The Genome of the Zebra Mussel, Dreissena polymorpha: A Resource for Invasive Species Research.</title>
        <authorList>
            <person name="McCartney M.A."/>
            <person name="Auch B."/>
            <person name="Kono T."/>
            <person name="Mallez S."/>
            <person name="Zhang Y."/>
            <person name="Obille A."/>
            <person name="Becker A."/>
            <person name="Abrahante J.E."/>
            <person name="Garbe J."/>
            <person name="Badalamenti J.P."/>
            <person name="Herman A."/>
            <person name="Mangelson H."/>
            <person name="Liachko I."/>
            <person name="Sullivan S."/>
            <person name="Sone E.D."/>
            <person name="Koren S."/>
            <person name="Silverstein K.A.T."/>
            <person name="Beckman K.B."/>
            <person name="Gohl D.M."/>
        </authorList>
    </citation>
    <scope>NUCLEOTIDE SEQUENCE</scope>
    <source>
        <strain evidence="2">Duluth1</strain>
        <tissue evidence="2">Whole animal</tissue>
    </source>
</reference>
<feature type="chain" id="PRO_5039217807" description="Secreted protein" evidence="1">
    <location>
        <begin position="20"/>
        <end position="86"/>
    </location>
</feature>
<name>A0A9D3YTD1_DREPO</name>
<dbReference type="EMBL" id="JAIWYP010000014">
    <property type="protein sequence ID" value="KAH3706693.1"/>
    <property type="molecule type" value="Genomic_DNA"/>
</dbReference>
<sequence>MICIIIAIVFGVVLPGTRITCCGAVECAGRWVIGATHVGQDGVEDDAVCRSQREVMIQTGTERYLLRILGVNCNGSELKTMALQLN</sequence>
<gene>
    <name evidence="2" type="ORF">DPMN_066081</name>
</gene>
<dbReference type="Proteomes" id="UP000828390">
    <property type="component" value="Unassembled WGS sequence"/>
</dbReference>
<comment type="caution">
    <text evidence="2">The sequence shown here is derived from an EMBL/GenBank/DDBJ whole genome shotgun (WGS) entry which is preliminary data.</text>
</comment>
<dbReference type="AlphaFoldDB" id="A0A9D3YTD1"/>
<evidence type="ECO:0000313" key="2">
    <source>
        <dbReference type="EMBL" id="KAH3706693.1"/>
    </source>
</evidence>
<evidence type="ECO:0000313" key="3">
    <source>
        <dbReference type="Proteomes" id="UP000828390"/>
    </source>
</evidence>
<proteinExistence type="predicted"/>
<reference evidence="2" key="2">
    <citation type="submission" date="2020-11" db="EMBL/GenBank/DDBJ databases">
        <authorList>
            <person name="McCartney M.A."/>
            <person name="Auch B."/>
            <person name="Kono T."/>
            <person name="Mallez S."/>
            <person name="Becker A."/>
            <person name="Gohl D.M."/>
            <person name="Silverstein K.A.T."/>
            <person name="Koren S."/>
            <person name="Bechman K.B."/>
            <person name="Herman A."/>
            <person name="Abrahante J.E."/>
            <person name="Garbe J."/>
        </authorList>
    </citation>
    <scope>NUCLEOTIDE SEQUENCE</scope>
    <source>
        <strain evidence="2">Duluth1</strain>
        <tissue evidence="2">Whole animal</tissue>
    </source>
</reference>
<keyword evidence="1" id="KW-0732">Signal</keyword>
<accession>A0A9D3YTD1</accession>
<evidence type="ECO:0000256" key="1">
    <source>
        <dbReference type="SAM" id="SignalP"/>
    </source>
</evidence>
<evidence type="ECO:0008006" key="4">
    <source>
        <dbReference type="Google" id="ProtNLM"/>
    </source>
</evidence>
<keyword evidence="3" id="KW-1185">Reference proteome</keyword>
<organism evidence="2 3">
    <name type="scientific">Dreissena polymorpha</name>
    <name type="common">Zebra mussel</name>
    <name type="synonym">Mytilus polymorpha</name>
    <dbReference type="NCBI Taxonomy" id="45954"/>
    <lineage>
        <taxon>Eukaryota</taxon>
        <taxon>Metazoa</taxon>
        <taxon>Spiralia</taxon>
        <taxon>Lophotrochozoa</taxon>
        <taxon>Mollusca</taxon>
        <taxon>Bivalvia</taxon>
        <taxon>Autobranchia</taxon>
        <taxon>Heteroconchia</taxon>
        <taxon>Euheterodonta</taxon>
        <taxon>Imparidentia</taxon>
        <taxon>Neoheterodontei</taxon>
        <taxon>Myida</taxon>
        <taxon>Dreissenoidea</taxon>
        <taxon>Dreissenidae</taxon>
        <taxon>Dreissena</taxon>
    </lineage>
</organism>
<feature type="signal peptide" evidence="1">
    <location>
        <begin position="1"/>
        <end position="19"/>
    </location>
</feature>